<comment type="caution">
    <text evidence="3">The sequence shown here is derived from an EMBL/GenBank/DDBJ whole genome shotgun (WGS) entry which is preliminary data.</text>
</comment>
<feature type="domain" description="Copper-binding protein MbnP-like" evidence="2">
    <location>
        <begin position="33"/>
        <end position="232"/>
    </location>
</feature>
<feature type="signal peptide" evidence="1">
    <location>
        <begin position="1"/>
        <end position="28"/>
    </location>
</feature>
<accession>A0A256A9J5</accession>
<reference evidence="3 4" key="1">
    <citation type="submission" date="2017-07" db="EMBL/GenBank/DDBJ databases">
        <title>Flavobacterium cyanobacteriorum sp. nov., isolated from cyanobacterial aggregates in a eutrophic lake.</title>
        <authorList>
            <person name="Cai H."/>
        </authorList>
    </citation>
    <scope>NUCLEOTIDE SEQUENCE [LARGE SCALE GENOMIC DNA]</scope>
    <source>
        <strain evidence="3 4">TH167</strain>
    </source>
</reference>
<dbReference type="PROSITE" id="PS51257">
    <property type="entry name" value="PROKAR_LIPOPROTEIN"/>
    <property type="match status" value="1"/>
</dbReference>
<gene>
    <name evidence="3" type="ORF">CHX27_00915</name>
</gene>
<evidence type="ECO:0000313" key="4">
    <source>
        <dbReference type="Proteomes" id="UP000216035"/>
    </source>
</evidence>
<keyword evidence="1" id="KW-0732">Signal</keyword>
<protein>
    <recommendedName>
        <fullName evidence="2">Copper-binding protein MbnP-like domain-containing protein</fullName>
    </recommendedName>
</protein>
<sequence length="266" mass="28690">MKSLHKFRVAMGFAILALLFSCSSDDEAITGQGKLNLEFDQVFGGADLILRTQANALSNGEVLKVDELKYIVSNIRLTKSDGTVFTYPKSESYFIVDESDIQTQLLTLDGVPAGDYISVTFGIGVDQEQFNLGAAGQGNFLALAEAESMMWSWSAGYKFLVYEGTFTTPTVTDAETFMVHTGRTGIAYNYTETTLTLPEAAAVRTSVTPQVHIFADAKRILEGPNAISLEENSATGLGAMIMGGAILGEVTTNVSQAFQVNHVHND</sequence>
<dbReference type="RefSeq" id="WP_094484901.1">
    <property type="nucleotide sequence ID" value="NZ_NOXX01000071.1"/>
</dbReference>
<dbReference type="Proteomes" id="UP000216035">
    <property type="component" value="Unassembled WGS sequence"/>
</dbReference>
<dbReference type="AlphaFoldDB" id="A0A256A9J5"/>
<evidence type="ECO:0000313" key="3">
    <source>
        <dbReference type="EMBL" id="OYQ50392.1"/>
    </source>
</evidence>
<proteinExistence type="predicted"/>
<organism evidence="3 4">
    <name type="scientific">Flavobacterium aurantiibacter</name>
    <dbReference type="NCBI Taxonomy" id="2023067"/>
    <lineage>
        <taxon>Bacteria</taxon>
        <taxon>Pseudomonadati</taxon>
        <taxon>Bacteroidota</taxon>
        <taxon>Flavobacteriia</taxon>
        <taxon>Flavobacteriales</taxon>
        <taxon>Flavobacteriaceae</taxon>
        <taxon>Flavobacterium</taxon>
    </lineage>
</organism>
<keyword evidence="4" id="KW-1185">Reference proteome</keyword>
<dbReference type="Pfam" id="PF20243">
    <property type="entry name" value="MbnP"/>
    <property type="match status" value="1"/>
</dbReference>
<feature type="chain" id="PRO_5013327617" description="Copper-binding protein MbnP-like domain-containing protein" evidence="1">
    <location>
        <begin position="29"/>
        <end position="266"/>
    </location>
</feature>
<evidence type="ECO:0000259" key="2">
    <source>
        <dbReference type="Pfam" id="PF20243"/>
    </source>
</evidence>
<dbReference type="OrthoDB" id="1422031at2"/>
<dbReference type="InterPro" id="IPR046863">
    <property type="entry name" value="MbnP-like_dom"/>
</dbReference>
<name>A0A256A9J5_9FLAO</name>
<dbReference type="EMBL" id="NOXX01000071">
    <property type="protein sequence ID" value="OYQ50392.1"/>
    <property type="molecule type" value="Genomic_DNA"/>
</dbReference>
<evidence type="ECO:0000256" key="1">
    <source>
        <dbReference type="SAM" id="SignalP"/>
    </source>
</evidence>